<feature type="domain" description="Serine dehydratase-like alpha subunit" evidence="12">
    <location>
        <begin position="17"/>
        <end position="278"/>
    </location>
</feature>
<comment type="catalytic activity">
    <reaction evidence="10 11">
        <text>L-serine = pyruvate + NH4(+)</text>
        <dbReference type="Rhea" id="RHEA:19169"/>
        <dbReference type="ChEBI" id="CHEBI:15361"/>
        <dbReference type="ChEBI" id="CHEBI:28938"/>
        <dbReference type="ChEBI" id="CHEBI:33384"/>
        <dbReference type="EC" id="4.3.1.17"/>
    </reaction>
</comment>
<dbReference type="GO" id="GO:0051539">
    <property type="term" value="F:4 iron, 4 sulfur cluster binding"/>
    <property type="evidence" value="ECO:0007669"/>
    <property type="project" value="UniProtKB-UniRule"/>
</dbReference>
<keyword evidence="8 11" id="KW-0411">Iron-sulfur</keyword>
<dbReference type="GO" id="GO:0003941">
    <property type="term" value="F:L-serine ammonia-lyase activity"/>
    <property type="evidence" value="ECO:0007669"/>
    <property type="project" value="UniProtKB-UniRule"/>
</dbReference>
<comment type="similarity">
    <text evidence="3 11">Belongs to the iron-sulfur dependent L-serine dehydratase family.</text>
</comment>
<keyword evidence="9 11" id="KW-0456">Lyase</keyword>
<dbReference type="EC" id="4.3.1.17" evidence="11"/>
<comment type="caution">
    <text evidence="13">The sequence shown here is derived from an EMBL/GenBank/DDBJ whole genome shotgun (WGS) entry which is preliminary data.</text>
</comment>
<sequence length="294" mass="30109">MFTYTSIAELVEAAEKNGKKISELVLADQAESMEQRPEELFDKMSTDLDVMADAVKFGEKKDQRSTSGLTGGEGWKMNDYAARTQGGLSGTIIDHAIARALSVAGCNASMGRIVATPTAGSCGILPGCLLTMMEEKGMDRKDVIMSIFTAGAFGMVIAQNACIAGAQGGCQAECGSASGMAAAALVELAGGTPQQAADACAMAIANQLGLVCDPVAGLVEIPCIKRNASGVVIAFSAADMALAGIRSCIPVDECVEAMRAVGNALPASLRETAGGGLAVTKTGIKLKEKVFGKE</sequence>
<keyword evidence="4 11" id="KW-0312">Gluconeogenesis</keyword>
<keyword evidence="6 11" id="KW-0479">Metal-binding</keyword>
<evidence type="ECO:0000256" key="10">
    <source>
        <dbReference type="ARBA" id="ARBA00049406"/>
    </source>
</evidence>
<evidence type="ECO:0000313" key="14">
    <source>
        <dbReference type="Proteomes" id="UP000182379"/>
    </source>
</evidence>
<dbReference type="PANTHER" id="PTHR30182">
    <property type="entry name" value="L-SERINE DEHYDRATASE"/>
    <property type="match status" value="1"/>
</dbReference>
<dbReference type="EMBL" id="FNOP01000021">
    <property type="protein sequence ID" value="SDX30449.1"/>
    <property type="molecule type" value="Genomic_DNA"/>
</dbReference>
<evidence type="ECO:0000313" key="13">
    <source>
        <dbReference type="EMBL" id="SDX30449.1"/>
    </source>
</evidence>
<evidence type="ECO:0000256" key="5">
    <source>
        <dbReference type="ARBA" id="ARBA00022485"/>
    </source>
</evidence>
<comment type="pathway">
    <text evidence="2">Carbohydrate biosynthesis; gluconeogenesis.</text>
</comment>
<dbReference type="NCBIfam" id="TIGR00718">
    <property type="entry name" value="sda_alpha"/>
    <property type="match status" value="1"/>
</dbReference>
<accession>A0A1H3ANN1</accession>
<gene>
    <name evidence="13" type="ORF">SAMN05216495_1218</name>
</gene>
<evidence type="ECO:0000256" key="7">
    <source>
        <dbReference type="ARBA" id="ARBA00023004"/>
    </source>
</evidence>
<keyword evidence="7 11" id="KW-0408">Iron</keyword>
<evidence type="ECO:0000256" key="1">
    <source>
        <dbReference type="ARBA" id="ARBA00001966"/>
    </source>
</evidence>
<dbReference type="Proteomes" id="UP000182379">
    <property type="component" value="Unassembled WGS sequence"/>
</dbReference>
<evidence type="ECO:0000256" key="8">
    <source>
        <dbReference type="ARBA" id="ARBA00023014"/>
    </source>
</evidence>
<dbReference type="Pfam" id="PF03313">
    <property type="entry name" value="SDH_alpha"/>
    <property type="match status" value="1"/>
</dbReference>
<dbReference type="InterPro" id="IPR005130">
    <property type="entry name" value="Ser_deHydtase-like_asu"/>
</dbReference>
<dbReference type="InterPro" id="IPR004642">
    <property type="entry name" value="Ser_deHydtase_asu"/>
</dbReference>
<dbReference type="GO" id="GO:0006094">
    <property type="term" value="P:gluconeogenesis"/>
    <property type="evidence" value="ECO:0007669"/>
    <property type="project" value="UniProtKB-KW"/>
</dbReference>
<protein>
    <recommendedName>
        <fullName evidence="11">L-serine dehydratase</fullName>
        <ecNumber evidence="11">4.3.1.17</ecNumber>
    </recommendedName>
</protein>
<evidence type="ECO:0000256" key="2">
    <source>
        <dbReference type="ARBA" id="ARBA00004742"/>
    </source>
</evidence>
<dbReference type="InterPro" id="IPR051318">
    <property type="entry name" value="Fe-S_L-Ser"/>
</dbReference>
<evidence type="ECO:0000256" key="11">
    <source>
        <dbReference type="RuleBase" id="RU366059"/>
    </source>
</evidence>
<dbReference type="RefSeq" id="WP_074708237.1">
    <property type="nucleotide sequence ID" value="NZ_FNOP01000021.1"/>
</dbReference>
<evidence type="ECO:0000256" key="3">
    <source>
        <dbReference type="ARBA" id="ARBA00008636"/>
    </source>
</evidence>
<organism evidence="13 14">
    <name type="scientific">Acidaminococcus fermentans</name>
    <dbReference type="NCBI Taxonomy" id="905"/>
    <lineage>
        <taxon>Bacteria</taxon>
        <taxon>Bacillati</taxon>
        <taxon>Bacillota</taxon>
        <taxon>Negativicutes</taxon>
        <taxon>Acidaminococcales</taxon>
        <taxon>Acidaminococcaceae</taxon>
        <taxon>Acidaminococcus</taxon>
    </lineage>
</organism>
<reference evidence="13 14" key="1">
    <citation type="submission" date="2016-10" db="EMBL/GenBank/DDBJ databases">
        <authorList>
            <person name="Varghese N."/>
            <person name="Submissions S."/>
        </authorList>
    </citation>
    <scope>NUCLEOTIDE SEQUENCE [LARGE SCALE GENOMIC DNA]</scope>
    <source>
        <strain evidence="13 14">WCC6</strain>
    </source>
</reference>
<proteinExistence type="inferred from homology"/>
<evidence type="ECO:0000259" key="12">
    <source>
        <dbReference type="Pfam" id="PF03313"/>
    </source>
</evidence>
<dbReference type="PANTHER" id="PTHR30182:SF1">
    <property type="entry name" value="L-SERINE DEHYDRATASE 1"/>
    <property type="match status" value="1"/>
</dbReference>
<evidence type="ECO:0000256" key="4">
    <source>
        <dbReference type="ARBA" id="ARBA00022432"/>
    </source>
</evidence>
<evidence type="ECO:0000256" key="9">
    <source>
        <dbReference type="ARBA" id="ARBA00023239"/>
    </source>
</evidence>
<comment type="cofactor">
    <cofactor evidence="1 11">
        <name>[4Fe-4S] cluster</name>
        <dbReference type="ChEBI" id="CHEBI:49883"/>
    </cofactor>
</comment>
<dbReference type="AlphaFoldDB" id="A0A1H3ANN1"/>
<name>A0A1H3ANN1_ACIFE</name>
<evidence type="ECO:0000256" key="6">
    <source>
        <dbReference type="ARBA" id="ARBA00022723"/>
    </source>
</evidence>
<dbReference type="GO" id="GO:0046872">
    <property type="term" value="F:metal ion binding"/>
    <property type="evidence" value="ECO:0007669"/>
    <property type="project" value="UniProtKB-KW"/>
</dbReference>
<keyword evidence="5 11" id="KW-0004">4Fe-4S</keyword>